<dbReference type="EMBL" id="VXCE01000027">
    <property type="protein sequence ID" value="KAA8474464.1"/>
    <property type="molecule type" value="Genomic_DNA"/>
</dbReference>
<evidence type="ECO:0000313" key="6">
    <source>
        <dbReference type="Proteomes" id="UP000325411"/>
    </source>
</evidence>
<keyword evidence="1" id="KW-1133">Transmembrane helix</keyword>
<name>A0A5M9GNU0_9BACI</name>
<evidence type="ECO:0000313" key="4">
    <source>
        <dbReference type="EMBL" id="SMD60275.1"/>
    </source>
</evidence>
<reference evidence="3 7" key="3">
    <citation type="submission" date="2023-03" db="EMBL/GenBank/DDBJ databases">
        <title>Genetic diversity of Bacillus cereus sensu lato isolates from Slovenia.</title>
        <authorList>
            <person name="Abdelli M."/>
        </authorList>
    </citation>
    <scope>NUCLEOTIDE SEQUENCE [LARGE SCALE GENOMIC DNA]</scope>
    <source>
        <strain evidence="3 7">SIBC61B</strain>
    </source>
</reference>
<evidence type="ECO:0000313" key="5">
    <source>
        <dbReference type="Proteomes" id="UP000194422"/>
    </source>
</evidence>
<feature type="transmembrane region" description="Helical" evidence="1">
    <location>
        <begin position="17"/>
        <end position="38"/>
    </location>
</feature>
<protein>
    <submittedName>
        <fullName evidence="2 3">ABC transporter permease subunit</fullName>
    </submittedName>
    <submittedName>
        <fullName evidence="4">ABC-2 family transporter protein</fullName>
    </submittedName>
</protein>
<evidence type="ECO:0000256" key="1">
    <source>
        <dbReference type="SAM" id="Phobius"/>
    </source>
</evidence>
<reference evidence="2 6" key="2">
    <citation type="submission" date="2019-09" db="EMBL/GenBank/DDBJ databases">
        <authorList>
            <person name="Geng P."/>
            <person name="Wan X."/>
            <person name="Zhou G."/>
            <person name="Yuan Z."/>
            <person name="Hu X."/>
        </authorList>
    </citation>
    <scope>NUCLEOTIDE SEQUENCE [LARGE SCALE GENOMIC DNA]</scope>
    <source>
        <strain evidence="2 6">EFR-4</strain>
    </source>
</reference>
<evidence type="ECO:0000313" key="2">
    <source>
        <dbReference type="EMBL" id="KAA8474464.1"/>
    </source>
</evidence>
<dbReference type="Proteomes" id="UP001221338">
    <property type="component" value="Unassembled WGS sequence"/>
</dbReference>
<dbReference type="Proteomes" id="UP000325411">
    <property type="component" value="Unassembled WGS sequence"/>
</dbReference>
<evidence type="ECO:0000313" key="3">
    <source>
        <dbReference type="EMBL" id="MDG0944048.1"/>
    </source>
</evidence>
<accession>A0A5M9GNU0</accession>
<feature type="transmembrane region" description="Helical" evidence="1">
    <location>
        <begin position="80"/>
        <end position="98"/>
    </location>
</feature>
<proteinExistence type="predicted"/>
<dbReference type="AlphaFoldDB" id="A0A5M9GNU0"/>
<comment type="caution">
    <text evidence="2">The sequence shown here is derived from an EMBL/GenBank/DDBJ whole genome shotgun (WGS) entry which is preliminary data.</text>
</comment>
<dbReference type="EMBL" id="FWYW01000024">
    <property type="protein sequence ID" value="SMD60275.1"/>
    <property type="molecule type" value="Genomic_DNA"/>
</dbReference>
<dbReference type="EMBL" id="JARPRV010000019">
    <property type="protein sequence ID" value="MDG0944048.1"/>
    <property type="molecule type" value="Genomic_DNA"/>
</dbReference>
<feature type="transmembrane region" description="Helical" evidence="1">
    <location>
        <begin position="163"/>
        <end position="185"/>
    </location>
</feature>
<feature type="transmembrane region" description="Helical" evidence="1">
    <location>
        <begin position="119"/>
        <end position="143"/>
    </location>
</feature>
<gene>
    <name evidence="3" type="primary">cesD</name>
    <name evidence="4" type="ORF">BACERE00174_00219</name>
    <name evidence="2" type="ORF">FYW06_24415</name>
    <name evidence="3" type="ORF">P6U22_23200</name>
</gene>
<keyword evidence="1" id="KW-0812">Transmembrane</keyword>
<organism evidence="2 6">
    <name type="scientific">Bacillus paranthracis</name>
    <dbReference type="NCBI Taxonomy" id="2026186"/>
    <lineage>
        <taxon>Bacteria</taxon>
        <taxon>Bacillati</taxon>
        <taxon>Bacillota</taxon>
        <taxon>Bacilli</taxon>
        <taxon>Bacillales</taxon>
        <taxon>Bacillaceae</taxon>
        <taxon>Bacillus</taxon>
        <taxon>Bacillus cereus group</taxon>
    </lineage>
</organism>
<dbReference type="SMR" id="A0A5M9GNU0"/>
<reference evidence="4 5" key="1">
    <citation type="submission" date="2017-04" db="EMBL/GenBank/DDBJ databases">
        <authorList>
            <person name="Criscuolo A."/>
        </authorList>
    </citation>
    <scope>NUCLEOTIDE SEQUENCE [LARGE SCALE GENOMIC DNA]</scope>
    <source>
        <strain evidence="4">16-00174</strain>
    </source>
</reference>
<keyword evidence="1" id="KW-0472">Membrane</keyword>
<keyword evidence="7" id="KW-1185">Reference proteome</keyword>
<dbReference type="Proteomes" id="UP000194422">
    <property type="component" value="Unassembled WGS sequence"/>
</dbReference>
<dbReference type="PANTHER" id="PTHR37305:SF2">
    <property type="entry name" value="BACITRACIN TRANSPORT PERMEASE PROTEIN BCRB"/>
    <property type="match status" value="1"/>
</dbReference>
<dbReference type="PANTHER" id="PTHR37305">
    <property type="entry name" value="INTEGRAL MEMBRANE PROTEIN-RELATED"/>
    <property type="match status" value="1"/>
</dbReference>
<feature type="transmembrane region" description="Helical" evidence="1">
    <location>
        <begin position="237"/>
        <end position="261"/>
    </location>
</feature>
<dbReference type="GO" id="GO:0140359">
    <property type="term" value="F:ABC-type transporter activity"/>
    <property type="evidence" value="ECO:0007669"/>
    <property type="project" value="InterPro"/>
</dbReference>
<sequence>MNFALYKASLKAHSKGLSLYLSSIIIYMIGLFLVFPSVSKSSGISDLMKSLPPGLMKSLGIEGNMANLNDYLNINFFNSLFLYILMAYCIMTTIKLVTRPLDRTSLVYYLSSPVSKSKVLFTQFMVFFTGLLLISLVTVLSGILGAKLLLGKHTFDVKVFSLINLNIFFIFLLIGAICFFFATVANTESLAMSVSAGVVIGDYAIDITKKLSTELDWLRYVDIFELYQPEKITKGTFPLFSTSLLLLIVSGILCLVSIWIFKNKDLNL</sequence>
<dbReference type="GO" id="GO:0005886">
    <property type="term" value="C:plasma membrane"/>
    <property type="evidence" value="ECO:0007669"/>
    <property type="project" value="UniProtKB-SubCell"/>
</dbReference>
<evidence type="ECO:0000313" key="7">
    <source>
        <dbReference type="Proteomes" id="UP001221338"/>
    </source>
</evidence>
<dbReference type="RefSeq" id="WP_001008264.1">
    <property type="nucleotide sequence ID" value="NZ_CP040879.1"/>
</dbReference>